<feature type="domain" description="Bacterial sugar transferase" evidence="3">
    <location>
        <begin position="172"/>
        <end position="365"/>
    </location>
</feature>
<keyword evidence="2" id="KW-1133">Transmembrane helix</keyword>
<evidence type="ECO:0000259" key="3">
    <source>
        <dbReference type="Pfam" id="PF02397"/>
    </source>
</evidence>
<dbReference type="GO" id="GO:0016780">
    <property type="term" value="F:phosphotransferase activity, for other substituted phosphate groups"/>
    <property type="evidence" value="ECO:0007669"/>
    <property type="project" value="TreeGrafter"/>
</dbReference>
<dbReference type="Pfam" id="PF02397">
    <property type="entry name" value="Bac_transf"/>
    <property type="match status" value="1"/>
</dbReference>
<dbReference type="STRING" id="1465490.SAMN05444277_103280"/>
<reference evidence="4 5" key="1">
    <citation type="submission" date="2016-10" db="EMBL/GenBank/DDBJ databases">
        <authorList>
            <person name="de Groot N.N."/>
        </authorList>
    </citation>
    <scope>NUCLEOTIDE SEQUENCE [LARGE SCALE GENOMIC DNA]</scope>
    <source>
        <strain evidence="4 5">DSM 28286</strain>
    </source>
</reference>
<feature type="transmembrane region" description="Helical" evidence="2">
    <location>
        <begin position="177"/>
        <end position="198"/>
    </location>
</feature>
<accession>A0A1I5UGI3</accession>
<dbReference type="Proteomes" id="UP000199031">
    <property type="component" value="Unassembled WGS sequence"/>
</dbReference>
<sequence length="371" mass="41733">MNGIFNNEISLNETAEAGPNRPDLNLLVILSASSAAAEKAFSQSVYINAAEDIFTAKEIILSNKVYSFDAIICDAALNKKSIAELTSILNSKQVINNIPLLLLSFHEKADSAALLNSLKGFDDIITGNISSADLNDKIEILKKYKLLKNKLPYKPDAAQPGFEYKGFNYTFKRTLDIVLSSLLLLLVSPILILIAIAIKLETRGPVFYISKRAGRWYRVFSFYKFRTMVANADSMIHDLKYMNEYRDNKTSFFFKLKDDPRVTRVGRILRKTSLDELPQLINVLKGDMSIVGNRPLPLYEAQTITVDKSAKRFFATAGITGLWQVKGRSNVNLTTDERIAMDIDYAEKSSFLFDLKIMLKTPKELILKSNV</sequence>
<dbReference type="RefSeq" id="WP_090656983.1">
    <property type="nucleotide sequence ID" value="NZ_FOXQ01000003.1"/>
</dbReference>
<gene>
    <name evidence="4" type="ORF">SAMN05444277_103280</name>
</gene>
<protein>
    <submittedName>
        <fullName evidence="4">Sugar transferase involved in LPS biosynthesis (Colanic, teichoic acid)</fullName>
    </submittedName>
</protein>
<keyword evidence="2" id="KW-0812">Transmembrane</keyword>
<keyword evidence="5" id="KW-1185">Reference proteome</keyword>
<keyword evidence="2" id="KW-0472">Membrane</keyword>
<evidence type="ECO:0000313" key="5">
    <source>
        <dbReference type="Proteomes" id="UP000199031"/>
    </source>
</evidence>
<dbReference type="AlphaFoldDB" id="A0A1I5UGI3"/>
<evidence type="ECO:0000256" key="2">
    <source>
        <dbReference type="SAM" id="Phobius"/>
    </source>
</evidence>
<dbReference type="InterPro" id="IPR003362">
    <property type="entry name" value="Bact_transf"/>
</dbReference>
<dbReference type="PANTHER" id="PTHR30576:SF0">
    <property type="entry name" value="UNDECAPRENYL-PHOSPHATE N-ACETYLGALACTOSAMINYL 1-PHOSPHATE TRANSFERASE-RELATED"/>
    <property type="match status" value="1"/>
</dbReference>
<comment type="similarity">
    <text evidence="1">Belongs to the bacterial sugar transferase family.</text>
</comment>
<organism evidence="4 5">
    <name type="scientific">Parafilimonas terrae</name>
    <dbReference type="NCBI Taxonomy" id="1465490"/>
    <lineage>
        <taxon>Bacteria</taxon>
        <taxon>Pseudomonadati</taxon>
        <taxon>Bacteroidota</taxon>
        <taxon>Chitinophagia</taxon>
        <taxon>Chitinophagales</taxon>
        <taxon>Chitinophagaceae</taxon>
        <taxon>Parafilimonas</taxon>
    </lineage>
</organism>
<dbReference type="OrthoDB" id="9808602at2"/>
<evidence type="ECO:0000256" key="1">
    <source>
        <dbReference type="ARBA" id="ARBA00006464"/>
    </source>
</evidence>
<keyword evidence="4" id="KW-0808">Transferase</keyword>
<dbReference type="EMBL" id="FOXQ01000003">
    <property type="protein sequence ID" value="SFP94394.1"/>
    <property type="molecule type" value="Genomic_DNA"/>
</dbReference>
<evidence type="ECO:0000313" key="4">
    <source>
        <dbReference type="EMBL" id="SFP94394.1"/>
    </source>
</evidence>
<name>A0A1I5UGI3_9BACT</name>
<dbReference type="PANTHER" id="PTHR30576">
    <property type="entry name" value="COLANIC BIOSYNTHESIS UDP-GLUCOSE LIPID CARRIER TRANSFERASE"/>
    <property type="match status" value="1"/>
</dbReference>
<proteinExistence type="inferred from homology"/>